<dbReference type="Gene3D" id="2.130.10.10">
    <property type="entry name" value="YVTN repeat-like/Quinoprotein amine dehydrogenase"/>
    <property type="match status" value="1"/>
</dbReference>
<gene>
    <name evidence="7" type="ORF">CONCODRAFT_37443</name>
</gene>
<dbReference type="GO" id="GO:0034517">
    <property type="term" value="P:ribophagy"/>
    <property type="evidence" value="ECO:0007669"/>
    <property type="project" value="EnsemblFungi"/>
</dbReference>
<feature type="repeat" description="WD" evidence="4">
    <location>
        <begin position="135"/>
        <end position="176"/>
    </location>
</feature>
<dbReference type="PRINTS" id="PR00320">
    <property type="entry name" value="GPROTEINBRPT"/>
</dbReference>
<feature type="repeat" description="WD" evidence="4">
    <location>
        <begin position="96"/>
        <end position="127"/>
    </location>
</feature>
<dbReference type="GO" id="GO:0006303">
    <property type="term" value="P:double-strand break repair via nonhomologous end joining"/>
    <property type="evidence" value="ECO:0007669"/>
    <property type="project" value="EnsemblFungi"/>
</dbReference>
<dbReference type="GO" id="GO:0070314">
    <property type="term" value="P:G1 to G0 transition"/>
    <property type="evidence" value="ECO:0007669"/>
    <property type="project" value="EnsemblFungi"/>
</dbReference>
<accession>A0A137PAK1</accession>
<dbReference type="InterPro" id="IPR020472">
    <property type="entry name" value="WD40_PAC1"/>
</dbReference>
<evidence type="ECO:0000313" key="8">
    <source>
        <dbReference type="Proteomes" id="UP000070444"/>
    </source>
</evidence>
<dbReference type="InterPro" id="IPR015943">
    <property type="entry name" value="WD40/YVTN_repeat-like_dom_sf"/>
</dbReference>
<proteinExistence type="predicted"/>
<sequence>MSEIYKLSKSLIGHNEDVKAVTSLSNGNLLSVSRDLKLILWKSNSGEEFKSHSRFVNSVASWEDKESGQEFFITGSSDKEIHYWLSTDNKAPFITLKGHSDNVCCLNVLEDGRLISGSWDRTAIVWNKFQKQFTLEGHEAAIWGVLGLKAASILATASADKTIKLWNSENGKLIRTIQAHTDCVRGLVEYPGLGFLSCGNDGVIKAWSLEGDLIRECHGHTSFIYSLSLISPTEFVSCGEDGTVRYWSNFELKQTIKLPCISVWSVSGIPNTTDFVVGSSDPIVRVFSRESSKWASEEELKVFEDEVNAANAPSNQVGDVNKDDLPDESVLQYAGSKDQEVKMVRNKNNVVEAYQWDEGTQQWVKIGEVTNAVNNASQAKANDNKTYYKGQYYDYVFDIDIQDGVPAVKLPYNLGEDPYFAAQKFINDNMLPAVYLEQIVEFINNNTQQAGAGNSYSTQTSYVDPYTGASRYVSGNQNQPTGGASYDPYTGASRYVAGGQTQNTAASSHQASTSSNQSVR</sequence>
<feature type="domain" description="PFU" evidence="6">
    <location>
        <begin position="355"/>
        <end position="457"/>
    </location>
</feature>
<dbReference type="STRING" id="796925.A0A137PAK1"/>
<dbReference type="GO" id="GO:0043130">
    <property type="term" value="F:ubiquitin binding"/>
    <property type="evidence" value="ECO:0007669"/>
    <property type="project" value="EnsemblFungi"/>
</dbReference>
<dbReference type="PANTHER" id="PTHR19849">
    <property type="entry name" value="PHOSPHOLIPASE A-2-ACTIVATING PROTEIN"/>
    <property type="match status" value="1"/>
</dbReference>
<protein>
    <submittedName>
        <fullName evidence="7">PFU-domain-containing protein</fullName>
    </submittedName>
</protein>
<dbReference type="InterPro" id="IPR019775">
    <property type="entry name" value="WD40_repeat_CS"/>
</dbReference>
<evidence type="ECO:0000256" key="2">
    <source>
        <dbReference type="ARBA" id="ARBA00022574"/>
    </source>
</evidence>
<keyword evidence="3" id="KW-0677">Repeat</keyword>
<dbReference type="GO" id="GO:0072671">
    <property type="term" value="P:mitochondria-associated ubiquitin-dependent protein catabolic process"/>
    <property type="evidence" value="ECO:0007669"/>
    <property type="project" value="EnsemblFungi"/>
</dbReference>
<dbReference type="EMBL" id="KQ964461">
    <property type="protein sequence ID" value="KXN72040.1"/>
    <property type="molecule type" value="Genomic_DNA"/>
</dbReference>
<dbReference type="GO" id="GO:0005634">
    <property type="term" value="C:nucleus"/>
    <property type="evidence" value="ECO:0007669"/>
    <property type="project" value="EnsemblFungi"/>
</dbReference>
<dbReference type="SMART" id="SM00320">
    <property type="entry name" value="WD40"/>
    <property type="match status" value="7"/>
</dbReference>
<evidence type="ECO:0000256" key="3">
    <source>
        <dbReference type="ARBA" id="ARBA00022737"/>
    </source>
</evidence>
<dbReference type="Pfam" id="PF00400">
    <property type="entry name" value="WD40"/>
    <property type="match status" value="5"/>
</dbReference>
<dbReference type="GO" id="GO:0032473">
    <property type="term" value="C:cytoplasmic side of mitochondrial outer membrane"/>
    <property type="evidence" value="ECO:0007669"/>
    <property type="project" value="EnsemblFungi"/>
</dbReference>
<dbReference type="Gene3D" id="3.10.20.870">
    <property type="entry name" value="PFU (PLAA family ubiquitin binding), C-terminal domain"/>
    <property type="match status" value="1"/>
</dbReference>
<name>A0A137PAK1_CONC2</name>
<keyword evidence="1" id="KW-0963">Cytoplasm</keyword>
<dbReference type="PROSITE" id="PS50294">
    <property type="entry name" value="WD_REPEATS_REGION"/>
    <property type="match status" value="1"/>
</dbReference>
<evidence type="ECO:0000256" key="5">
    <source>
        <dbReference type="SAM" id="MobiDB-lite"/>
    </source>
</evidence>
<feature type="region of interest" description="Disordered" evidence="5">
    <location>
        <begin position="494"/>
        <end position="520"/>
    </location>
</feature>
<dbReference type="CDD" id="cd00200">
    <property type="entry name" value="WD40"/>
    <property type="match status" value="1"/>
</dbReference>
<feature type="compositionally biased region" description="Low complexity" evidence="5">
    <location>
        <begin position="500"/>
        <end position="520"/>
    </location>
</feature>
<evidence type="ECO:0000256" key="1">
    <source>
        <dbReference type="ARBA" id="ARBA00022490"/>
    </source>
</evidence>
<reference evidence="7 8" key="1">
    <citation type="journal article" date="2015" name="Genome Biol. Evol.">
        <title>Phylogenomic analyses indicate that early fungi evolved digesting cell walls of algal ancestors of land plants.</title>
        <authorList>
            <person name="Chang Y."/>
            <person name="Wang S."/>
            <person name="Sekimoto S."/>
            <person name="Aerts A.L."/>
            <person name="Choi C."/>
            <person name="Clum A."/>
            <person name="LaButti K.M."/>
            <person name="Lindquist E.A."/>
            <person name="Yee Ngan C."/>
            <person name="Ohm R.A."/>
            <person name="Salamov A.A."/>
            <person name="Grigoriev I.V."/>
            <person name="Spatafora J.W."/>
            <person name="Berbee M.L."/>
        </authorList>
    </citation>
    <scope>NUCLEOTIDE SEQUENCE [LARGE SCALE GENOMIC DNA]</scope>
    <source>
        <strain evidence="7 8">NRRL 28638</strain>
    </source>
</reference>
<dbReference type="PROSITE" id="PS51394">
    <property type="entry name" value="PFU"/>
    <property type="match status" value="1"/>
</dbReference>
<dbReference type="InterPro" id="IPR038122">
    <property type="entry name" value="PFU_sf"/>
</dbReference>
<evidence type="ECO:0000259" key="6">
    <source>
        <dbReference type="PROSITE" id="PS51394"/>
    </source>
</evidence>
<dbReference type="PANTHER" id="PTHR19849:SF0">
    <property type="entry name" value="PHOSPHOLIPASE A-2-ACTIVATING PROTEIN"/>
    <property type="match status" value="1"/>
</dbReference>
<evidence type="ECO:0000313" key="7">
    <source>
        <dbReference type="EMBL" id="KXN72040.1"/>
    </source>
</evidence>
<dbReference type="Proteomes" id="UP000070444">
    <property type="component" value="Unassembled WGS sequence"/>
</dbReference>
<dbReference type="SUPFAM" id="SSF50978">
    <property type="entry name" value="WD40 repeat-like"/>
    <property type="match status" value="1"/>
</dbReference>
<dbReference type="Pfam" id="PF09070">
    <property type="entry name" value="PFU"/>
    <property type="match status" value="1"/>
</dbReference>
<dbReference type="PROSITE" id="PS50082">
    <property type="entry name" value="WD_REPEATS_2"/>
    <property type="match status" value="2"/>
</dbReference>
<dbReference type="GO" id="GO:0044877">
    <property type="term" value="F:protein-containing complex binding"/>
    <property type="evidence" value="ECO:0007669"/>
    <property type="project" value="EnsemblFungi"/>
</dbReference>
<dbReference type="GO" id="GO:0010992">
    <property type="term" value="P:ubiquitin recycling"/>
    <property type="evidence" value="ECO:0007669"/>
    <property type="project" value="EnsemblFungi"/>
</dbReference>
<dbReference type="InterPro" id="IPR001680">
    <property type="entry name" value="WD40_rpt"/>
</dbReference>
<dbReference type="AlphaFoldDB" id="A0A137PAK1"/>
<keyword evidence="2 4" id="KW-0853">WD repeat</keyword>
<dbReference type="InterPro" id="IPR036322">
    <property type="entry name" value="WD40_repeat_dom_sf"/>
</dbReference>
<keyword evidence="8" id="KW-1185">Reference proteome</keyword>
<dbReference type="OrthoDB" id="10265988at2759"/>
<dbReference type="PROSITE" id="PS00678">
    <property type="entry name" value="WD_REPEATS_1"/>
    <property type="match status" value="1"/>
</dbReference>
<evidence type="ECO:0000256" key="4">
    <source>
        <dbReference type="PROSITE-ProRule" id="PRU00221"/>
    </source>
</evidence>
<dbReference type="GO" id="GO:0036435">
    <property type="term" value="F:K48-linked polyubiquitin modification-dependent protein binding"/>
    <property type="evidence" value="ECO:0007669"/>
    <property type="project" value="EnsemblFungi"/>
</dbReference>
<organism evidence="7 8">
    <name type="scientific">Conidiobolus coronatus (strain ATCC 28846 / CBS 209.66 / NRRL 28638)</name>
    <name type="common">Delacroixia coronata</name>
    <dbReference type="NCBI Taxonomy" id="796925"/>
    <lineage>
        <taxon>Eukaryota</taxon>
        <taxon>Fungi</taxon>
        <taxon>Fungi incertae sedis</taxon>
        <taxon>Zoopagomycota</taxon>
        <taxon>Entomophthoromycotina</taxon>
        <taxon>Entomophthoromycetes</taxon>
        <taxon>Entomophthorales</taxon>
        <taxon>Ancylistaceae</taxon>
        <taxon>Conidiobolus</taxon>
    </lineage>
</organism>
<dbReference type="InterPro" id="IPR015155">
    <property type="entry name" value="PFU"/>
</dbReference>
<dbReference type="GO" id="GO:0140036">
    <property type="term" value="F:ubiquitin-modified protein reader activity"/>
    <property type="evidence" value="ECO:0007669"/>
    <property type="project" value="EnsemblFungi"/>
</dbReference>
<dbReference type="OMA" id="ENICALH"/>